<keyword evidence="2" id="KW-1185">Reference proteome</keyword>
<dbReference type="EMBL" id="JBHGCJ010000001">
    <property type="protein sequence ID" value="MFG6108109.1"/>
    <property type="molecule type" value="Genomic_DNA"/>
</dbReference>
<protein>
    <recommendedName>
        <fullName evidence="3">Lipoprotein</fullName>
    </recommendedName>
</protein>
<sequence length="216" mass="23824">MNATAPVVQRMRRRLSTGAVVLAALLLAGCSEPTYPPYALDPHPNDAVEILINVENGPNGLEAHQARASYHVANQNCLPEVTNLQGVQQAPATYAVTLPVRDLGDGKYSFVLFLDQMSEKDYYGRGPCRWELALAWADFELPDVNERVYFRASSTSEALEQGVVTRYLPRHVHAQDNGRPYLANSISEDELDSLAQALKQEAFSIHMAAASKARLK</sequence>
<evidence type="ECO:0000313" key="1">
    <source>
        <dbReference type="EMBL" id="MFG6108109.1"/>
    </source>
</evidence>
<reference evidence="1 2" key="1">
    <citation type="submission" date="2024-09" db="EMBL/GenBank/DDBJ databases">
        <authorList>
            <consortium name="All-Russian atlas of soil microorganisms"/>
            <consortium name="as a basis for the search for new antimicrobial producers and enzymes with unique properties"/>
            <person name="Sokolova E.A."/>
            <person name="Voronina E.N."/>
        </authorList>
    </citation>
    <scope>NUCLEOTIDE SEQUENCE [LARGE SCALE GENOMIC DNA]</scope>
    <source>
        <strain evidence="1 2">AF-22b-331.1</strain>
    </source>
</reference>
<gene>
    <name evidence="1" type="ORF">ACEU0G_001582</name>
</gene>
<comment type="caution">
    <text evidence="1">The sequence shown here is derived from an EMBL/GenBank/DDBJ whole genome shotgun (WGS) entry which is preliminary data.</text>
</comment>
<evidence type="ECO:0000313" key="2">
    <source>
        <dbReference type="Proteomes" id="UP001605261"/>
    </source>
</evidence>
<dbReference type="RefSeq" id="WP_394161183.1">
    <property type="nucleotide sequence ID" value="NZ_JBHGCJ010000001.1"/>
</dbReference>
<organism evidence="1 2">
    <name type="scientific">Stenotrophomonas nematodicola</name>
    <dbReference type="NCBI Taxonomy" id="2656746"/>
    <lineage>
        <taxon>Bacteria</taxon>
        <taxon>Pseudomonadati</taxon>
        <taxon>Pseudomonadota</taxon>
        <taxon>Gammaproteobacteria</taxon>
        <taxon>Lysobacterales</taxon>
        <taxon>Lysobacteraceae</taxon>
        <taxon>Stenotrophomonas</taxon>
    </lineage>
</organism>
<accession>A0ABW7CX13</accession>
<dbReference type="Proteomes" id="UP001605261">
    <property type="component" value="Unassembled WGS sequence"/>
</dbReference>
<evidence type="ECO:0008006" key="3">
    <source>
        <dbReference type="Google" id="ProtNLM"/>
    </source>
</evidence>
<name>A0ABW7CX13_9GAMM</name>
<proteinExistence type="predicted"/>